<feature type="transmembrane region" description="Helical" evidence="2">
    <location>
        <begin position="316"/>
        <end position="336"/>
    </location>
</feature>
<evidence type="ECO:0008006" key="6">
    <source>
        <dbReference type="Google" id="ProtNLM"/>
    </source>
</evidence>
<keyword evidence="5" id="KW-1185">Reference proteome</keyword>
<protein>
    <recommendedName>
        <fullName evidence="6">TrbL/VirB6 plasmid conjugal transfer protein</fullName>
    </recommendedName>
</protein>
<proteinExistence type="predicted"/>
<accession>A0A7W7SYX3</accession>
<feature type="transmembrane region" description="Helical" evidence="2">
    <location>
        <begin position="468"/>
        <end position="487"/>
    </location>
</feature>
<keyword evidence="2" id="KW-1133">Transmembrane helix</keyword>
<feature type="chain" id="PRO_5030995485" description="TrbL/VirB6 plasmid conjugal transfer protein" evidence="3">
    <location>
        <begin position="22"/>
        <end position="619"/>
    </location>
</feature>
<dbReference type="EMBL" id="JACHJS010000001">
    <property type="protein sequence ID" value="MBB4963517.1"/>
    <property type="molecule type" value="Genomic_DNA"/>
</dbReference>
<organism evidence="4 5">
    <name type="scientific">Saccharothrix violaceirubra</name>
    <dbReference type="NCBI Taxonomy" id="413306"/>
    <lineage>
        <taxon>Bacteria</taxon>
        <taxon>Bacillati</taxon>
        <taxon>Actinomycetota</taxon>
        <taxon>Actinomycetes</taxon>
        <taxon>Pseudonocardiales</taxon>
        <taxon>Pseudonocardiaceae</taxon>
        <taxon>Saccharothrix</taxon>
    </lineage>
</organism>
<evidence type="ECO:0000256" key="2">
    <source>
        <dbReference type="SAM" id="Phobius"/>
    </source>
</evidence>
<evidence type="ECO:0000313" key="5">
    <source>
        <dbReference type="Proteomes" id="UP000542674"/>
    </source>
</evidence>
<keyword evidence="2" id="KW-0472">Membrane</keyword>
<reference evidence="4 5" key="1">
    <citation type="submission" date="2020-08" db="EMBL/GenBank/DDBJ databases">
        <title>Sequencing the genomes of 1000 actinobacteria strains.</title>
        <authorList>
            <person name="Klenk H.-P."/>
        </authorList>
    </citation>
    <scope>NUCLEOTIDE SEQUENCE [LARGE SCALE GENOMIC DNA]</scope>
    <source>
        <strain evidence="4 5">DSM 45084</strain>
    </source>
</reference>
<sequence length="619" mass="64023">MWPAKALVVVLGLLVSPQAQAAPQPSEGIELVRVGDRDHPRVRLADGRWWYVAPGCPWPSSEIPRDAVCGGDQVLLRDDADLRCTFVVTHRAEVTPSRVTWRFCLSRPPLSPEFHWSEEQNRARIAQLRTAIGACVGTEQVCLPMQWWPRRSDGGIDCGRIPADRLGDALAVVPHRVGMVCAVLDSYLLERPLPAVTAADLNLVGRAVADGVPVGGGTAATVGGGVLGDSLDAACSIPALVATLGGLCVGAVAVEAGASLWGVMDCGREFDKCLAEAAARSMLAGLDLTLGALRNPTPVKFDDPGLRTVLGAAGTVSAYLLLALLLVNAVIAVVRMRLRELAESGIGLVRWAFGLGAGLAVVASAVFVSDRVADWLAGSTAGTAEAVYARFFGLMRVLAAGGPDVQFHGWLLVMVVFLLGAFCAGVAYLLLVFRSGAIVLAVTLLVLQLAGGAGPAVTRSWTRKGLSVLWACVVAKPVSVLVFRLGETWIGEGRGVGDLLVGVGMLGVASLAPFVVVKWFPLDGGRGGSGRGSVPMVVSSGLAMAGSWAAPRSASVPDRAPAVSVRPLPAVAAVGALAAMAVQSTVDGVVSGGADESPFPDQVPWVPPPVGPTSGGGRW</sequence>
<evidence type="ECO:0000256" key="3">
    <source>
        <dbReference type="SAM" id="SignalP"/>
    </source>
</evidence>
<feature type="transmembrane region" description="Helical" evidence="2">
    <location>
        <begin position="410"/>
        <end position="431"/>
    </location>
</feature>
<keyword evidence="3" id="KW-0732">Signal</keyword>
<evidence type="ECO:0000313" key="4">
    <source>
        <dbReference type="EMBL" id="MBB4963517.1"/>
    </source>
</evidence>
<dbReference type="Proteomes" id="UP000542674">
    <property type="component" value="Unassembled WGS sequence"/>
</dbReference>
<feature type="transmembrane region" description="Helical" evidence="2">
    <location>
        <begin position="499"/>
        <end position="520"/>
    </location>
</feature>
<name>A0A7W7SYX3_9PSEU</name>
<feature type="transmembrane region" description="Helical" evidence="2">
    <location>
        <begin position="348"/>
        <end position="369"/>
    </location>
</feature>
<dbReference type="AlphaFoldDB" id="A0A7W7SYX3"/>
<dbReference type="RefSeq" id="WP_184666282.1">
    <property type="nucleotide sequence ID" value="NZ_BAABAI010000008.1"/>
</dbReference>
<comment type="caution">
    <text evidence="4">The sequence shown here is derived from an EMBL/GenBank/DDBJ whole genome shotgun (WGS) entry which is preliminary data.</text>
</comment>
<feature type="region of interest" description="Disordered" evidence="1">
    <location>
        <begin position="592"/>
        <end position="619"/>
    </location>
</feature>
<keyword evidence="2" id="KW-0812">Transmembrane</keyword>
<evidence type="ECO:0000256" key="1">
    <source>
        <dbReference type="SAM" id="MobiDB-lite"/>
    </source>
</evidence>
<feature type="signal peptide" evidence="3">
    <location>
        <begin position="1"/>
        <end position="21"/>
    </location>
</feature>
<gene>
    <name evidence="4" type="ORF">F4559_000876</name>
</gene>
<feature type="transmembrane region" description="Helical" evidence="2">
    <location>
        <begin position="437"/>
        <end position="456"/>
    </location>
</feature>